<dbReference type="GO" id="GO:0004386">
    <property type="term" value="F:helicase activity"/>
    <property type="evidence" value="ECO:0007669"/>
    <property type="project" value="UniProtKB-KW"/>
</dbReference>
<keyword evidence="5" id="KW-0378">Hydrolase</keyword>
<dbReference type="CDD" id="cd18793">
    <property type="entry name" value="SF2_C_SNF"/>
    <property type="match status" value="1"/>
</dbReference>
<dbReference type="EMBL" id="KN823080">
    <property type="protein sequence ID" value="KIO23620.1"/>
    <property type="molecule type" value="Genomic_DNA"/>
</dbReference>
<dbReference type="OrthoDB" id="423559at2759"/>
<evidence type="ECO:0000313" key="13">
    <source>
        <dbReference type="EMBL" id="KIO23620.1"/>
    </source>
</evidence>
<dbReference type="SUPFAM" id="SSF57850">
    <property type="entry name" value="RING/U-box"/>
    <property type="match status" value="1"/>
</dbReference>
<dbReference type="Pfam" id="PF00097">
    <property type="entry name" value="zf-C3HC4"/>
    <property type="match status" value="1"/>
</dbReference>
<dbReference type="Proteomes" id="UP000054248">
    <property type="component" value="Unassembled WGS sequence"/>
</dbReference>
<evidence type="ECO:0000256" key="7">
    <source>
        <dbReference type="ARBA" id="ARBA00022833"/>
    </source>
</evidence>
<dbReference type="InterPro" id="IPR001841">
    <property type="entry name" value="Znf_RING"/>
</dbReference>
<dbReference type="SMART" id="SM00184">
    <property type="entry name" value="RING"/>
    <property type="match status" value="1"/>
</dbReference>
<protein>
    <recommendedName>
        <fullName evidence="15">RING-type domain-containing protein</fullName>
    </recommendedName>
</protein>
<dbReference type="InterPro" id="IPR001650">
    <property type="entry name" value="Helicase_C-like"/>
</dbReference>
<dbReference type="SUPFAM" id="SSF52540">
    <property type="entry name" value="P-loop containing nucleoside triphosphate hydrolases"/>
    <property type="match status" value="2"/>
</dbReference>
<keyword evidence="8" id="KW-0067">ATP-binding</keyword>
<evidence type="ECO:0000256" key="9">
    <source>
        <dbReference type="PROSITE-ProRule" id="PRU00175"/>
    </source>
</evidence>
<dbReference type="Pfam" id="PF00271">
    <property type="entry name" value="Helicase_C"/>
    <property type="match status" value="1"/>
</dbReference>
<keyword evidence="2" id="KW-0479">Metal-binding</keyword>
<dbReference type="InterPro" id="IPR038718">
    <property type="entry name" value="SNF2-like_sf"/>
</dbReference>
<dbReference type="GO" id="GO:0008094">
    <property type="term" value="F:ATP-dependent activity, acting on DNA"/>
    <property type="evidence" value="ECO:0007669"/>
    <property type="project" value="TreeGrafter"/>
</dbReference>
<evidence type="ECO:0000256" key="8">
    <source>
        <dbReference type="ARBA" id="ARBA00022840"/>
    </source>
</evidence>
<dbReference type="InterPro" id="IPR050628">
    <property type="entry name" value="SNF2_RAD54_helicase_TF"/>
</dbReference>
<dbReference type="SMART" id="SM00490">
    <property type="entry name" value="HELICc"/>
    <property type="match status" value="1"/>
</dbReference>
<dbReference type="PROSITE" id="PS51194">
    <property type="entry name" value="HELICASE_CTER"/>
    <property type="match status" value="1"/>
</dbReference>
<feature type="compositionally biased region" description="Acidic residues" evidence="10">
    <location>
        <begin position="496"/>
        <end position="507"/>
    </location>
</feature>
<dbReference type="GO" id="GO:0005634">
    <property type="term" value="C:nucleus"/>
    <property type="evidence" value="ECO:0007669"/>
    <property type="project" value="TreeGrafter"/>
</dbReference>
<proteinExistence type="inferred from homology"/>
<evidence type="ECO:0000256" key="10">
    <source>
        <dbReference type="SAM" id="MobiDB-lite"/>
    </source>
</evidence>
<dbReference type="PANTHER" id="PTHR45626">
    <property type="entry name" value="TRANSCRIPTION TERMINATION FACTOR 2-RELATED"/>
    <property type="match status" value="1"/>
</dbReference>
<dbReference type="InterPro" id="IPR017907">
    <property type="entry name" value="Znf_RING_CS"/>
</dbReference>
<feature type="domain" description="Helicase C-terminal" evidence="12">
    <location>
        <begin position="542"/>
        <end position="703"/>
    </location>
</feature>
<name>A0A0C3Q439_9AGAM</name>
<evidence type="ECO:0000256" key="5">
    <source>
        <dbReference type="ARBA" id="ARBA00022801"/>
    </source>
</evidence>
<keyword evidence="4 9" id="KW-0863">Zinc-finger</keyword>
<feature type="non-terminal residue" evidence="13">
    <location>
        <position position="1"/>
    </location>
</feature>
<dbReference type="PANTHER" id="PTHR45626:SF16">
    <property type="entry name" value="ATP-DEPENDENT HELICASE ULS1"/>
    <property type="match status" value="1"/>
</dbReference>
<dbReference type="Gene3D" id="3.40.50.300">
    <property type="entry name" value="P-loop containing nucleotide triphosphate hydrolases"/>
    <property type="match status" value="1"/>
</dbReference>
<dbReference type="CDD" id="cd16449">
    <property type="entry name" value="RING-HC"/>
    <property type="match status" value="1"/>
</dbReference>
<comment type="similarity">
    <text evidence="1">Belongs to the SNF2/RAD54 helicase family.</text>
</comment>
<feature type="region of interest" description="Disordered" evidence="10">
    <location>
        <begin position="484"/>
        <end position="507"/>
    </location>
</feature>
<feature type="domain" description="RING-type" evidence="11">
    <location>
        <begin position="335"/>
        <end position="384"/>
    </location>
</feature>
<dbReference type="PROSITE" id="PS50089">
    <property type="entry name" value="ZF_RING_2"/>
    <property type="match status" value="1"/>
</dbReference>
<evidence type="ECO:0000256" key="4">
    <source>
        <dbReference type="ARBA" id="ARBA00022771"/>
    </source>
</evidence>
<dbReference type="CDD" id="cd18008">
    <property type="entry name" value="DEXDc_SHPRH-like"/>
    <property type="match status" value="1"/>
</dbReference>
<dbReference type="InterPro" id="IPR027417">
    <property type="entry name" value="P-loop_NTPase"/>
</dbReference>
<dbReference type="InterPro" id="IPR018957">
    <property type="entry name" value="Znf_C3HC4_RING-type"/>
</dbReference>
<reference evidence="14" key="2">
    <citation type="submission" date="2015-01" db="EMBL/GenBank/DDBJ databases">
        <title>Evolutionary Origins and Diversification of the Mycorrhizal Mutualists.</title>
        <authorList>
            <consortium name="DOE Joint Genome Institute"/>
            <consortium name="Mycorrhizal Genomics Consortium"/>
            <person name="Kohler A."/>
            <person name="Kuo A."/>
            <person name="Nagy L.G."/>
            <person name="Floudas D."/>
            <person name="Copeland A."/>
            <person name="Barry K.W."/>
            <person name="Cichocki N."/>
            <person name="Veneault-Fourrey C."/>
            <person name="LaButti K."/>
            <person name="Lindquist E.A."/>
            <person name="Lipzen A."/>
            <person name="Lundell T."/>
            <person name="Morin E."/>
            <person name="Murat C."/>
            <person name="Riley R."/>
            <person name="Ohm R."/>
            <person name="Sun H."/>
            <person name="Tunlid A."/>
            <person name="Henrissat B."/>
            <person name="Grigoriev I.V."/>
            <person name="Hibbett D.S."/>
            <person name="Martin F."/>
        </authorList>
    </citation>
    <scope>NUCLEOTIDE SEQUENCE [LARGE SCALE GENOMIC DNA]</scope>
    <source>
        <strain evidence="14">MUT 4182</strain>
    </source>
</reference>
<evidence type="ECO:0008006" key="15">
    <source>
        <dbReference type="Google" id="ProtNLM"/>
    </source>
</evidence>
<keyword evidence="6" id="KW-0347">Helicase</keyword>
<dbReference type="InterPro" id="IPR049730">
    <property type="entry name" value="SNF2/RAD54-like_C"/>
</dbReference>
<evidence type="ECO:0000259" key="12">
    <source>
        <dbReference type="PROSITE" id="PS51194"/>
    </source>
</evidence>
<evidence type="ECO:0000256" key="2">
    <source>
        <dbReference type="ARBA" id="ARBA00022723"/>
    </source>
</evidence>
<evidence type="ECO:0000256" key="1">
    <source>
        <dbReference type="ARBA" id="ARBA00007025"/>
    </source>
</evidence>
<dbReference type="STRING" id="1051891.A0A0C3Q439"/>
<dbReference type="HOGENOM" id="CLU_000315_2_8_1"/>
<accession>A0A0C3Q439</accession>
<evidence type="ECO:0000313" key="14">
    <source>
        <dbReference type="Proteomes" id="UP000054248"/>
    </source>
</evidence>
<sequence length="719" mass="81579">EIESKTNRNFQTLIYHGSSKPKGRDAAKVLAQYDFVLTSYGTLSAEWPESEDYKARQKRKTRNANKNDCIVEDSGNEKSSNKKKGKAKNVTMYSPLFEVSISFALTDEAQNIRNRHTRISIAVTDLHASYRWCLTGTPLTNGTADAYGLLRFLAIRPWYEWKEFNEQVVLSEKKAPDLATKRLQLIFRECLIRRNKDFTLEGRKLIELPPKDYFDLEFQFSEEELEIYNSLQAHSRAIFNKFLRQGTVLKNYSQLLGLLLRLRQCCVHPALIAQYGEVRESGEDGENMIKELMRAEAIKGEQWVIDVKRKFLNDAGERIEVEKAQGGDATANQDCPICLDPMTDGFVIPCKHVYCRNCVNNLFEAPGQLQGGVNENQRPCPECQKTFVKEHVFLQRAFMPTDFELGLDISSDDDNSMYYFDGDRGYASPSQRSIKKTQHRSRRATTNVEYEVDSNDSMDDFIVEDGKIEAGKDATREAKLKQKATRKGKAKMRVESDDEYGGSQVENDDDDEIVEIKKGDYLAKVGIAEPMAKFLPSTKMIGMMQLLENIRTRYPDDKVMVVSQWTSALELCANYLDEKRFSYVRYEGGMNRTAREHAVRAFMDTTPDIARLMLMSLKAGGVGLNLVRANWVISLDFAWSEAVEAQAFDRTHRLGQTKPVRIHRLCIANTVEGRVKALQAKKKQLADGSLGEGGAKLGRLSVGELASLFGLDMRGNIID</sequence>
<feature type="region of interest" description="Disordered" evidence="10">
    <location>
        <begin position="427"/>
        <end position="446"/>
    </location>
</feature>
<keyword evidence="3" id="KW-0547">Nucleotide-binding</keyword>
<gene>
    <name evidence="13" type="ORF">M407DRAFT_77879</name>
</gene>
<organism evidence="13 14">
    <name type="scientific">Tulasnella calospora MUT 4182</name>
    <dbReference type="NCBI Taxonomy" id="1051891"/>
    <lineage>
        <taxon>Eukaryota</taxon>
        <taxon>Fungi</taxon>
        <taxon>Dikarya</taxon>
        <taxon>Basidiomycota</taxon>
        <taxon>Agaricomycotina</taxon>
        <taxon>Agaricomycetes</taxon>
        <taxon>Cantharellales</taxon>
        <taxon>Tulasnellaceae</taxon>
        <taxon>Tulasnella</taxon>
    </lineage>
</organism>
<dbReference type="PROSITE" id="PS00518">
    <property type="entry name" value="ZF_RING_1"/>
    <property type="match status" value="1"/>
</dbReference>
<reference evidence="13 14" key="1">
    <citation type="submission" date="2014-04" db="EMBL/GenBank/DDBJ databases">
        <authorList>
            <consortium name="DOE Joint Genome Institute"/>
            <person name="Kuo A."/>
            <person name="Girlanda M."/>
            <person name="Perotto S."/>
            <person name="Kohler A."/>
            <person name="Nagy L.G."/>
            <person name="Floudas D."/>
            <person name="Copeland A."/>
            <person name="Barry K.W."/>
            <person name="Cichocki N."/>
            <person name="Veneault-Fourrey C."/>
            <person name="LaButti K."/>
            <person name="Lindquist E.A."/>
            <person name="Lipzen A."/>
            <person name="Lundell T."/>
            <person name="Morin E."/>
            <person name="Murat C."/>
            <person name="Sun H."/>
            <person name="Tunlid A."/>
            <person name="Henrissat B."/>
            <person name="Grigoriev I.V."/>
            <person name="Hibbett D.S."/>
            <person name="Martin F."/>
            <person name="Nordberg H.P."/>
            <person name="Cantor M.N."/>
            <person name="Hua S.X."/>
        </authorList>
    </citation>
    <scope>NUCLEOTIDE SEQUENCE [LARGE SCALE GENOMIC DNA]</scope>
    <source>
        <strain evidence="13 14">MUT 4182</strain>
    </source>
</reference>
<dbReference type="InterPro" id="IPR013083">
    <property type="entry name" value="Znf_RING/FYVE/PHD"/>
</dbReference>
<dbReference type="GO" id="GO:0000724">
    <property type="term" value="P:double-strand break repair via homologous recombination"/>
    <property type="evidence" value="ECO:0007669"/>
    <property type="project" value="TreeGrafter"/>
</dbReference>
<dbReference type="GO" id="GO:0005737">
    <property type="term" value="C:cytoplasm"/>
    <property type="evidence" value="ECO:0007669"/>
    <property type="project" value="TreeGrafter"/>
</dbReference>
<dbReference type="AlphaFoldDB" id="A0A0C3Q439"/>
<dbReference type="Pfam" id="PF00176">
    <property type="entry name" value="SNF2-rel_dom"/>
    <property type="match status" value="1"/>
</dbReference>
<feature type="region of interest" description="Disordered" evidence="10">
    <location>
        <begin position="51"/>
        <end position="86"/>
    </location>
</feature>
<evidence type="ECO:0000256" key="3">
    <source>
        <dbReference type="ARBA" id="ARBA00022741"/>
    </source>
</evidence>
<feature type="compositionally biased region" description="Basic residues" evidence="10">
    <location>
        <begin position="433"/>
        <end position="443"/>
    </location>
</feature>
<evidence type="ECO:0000259" key="11">
    <source>
        <dbReference type="PROSITE" id="PS50089"/>
    </source>
</evidence>
<keyword evidence="14" id="KW-1185">Reference proteome</keyword>
<keyword evidence="7" id="KW-0862">Zinc</keyword>
<dbReference type="GO" id="GO:0016787">
    <property type="term" value="F:hydrolase activity"/>
    <property type="evidence" value="ECO:0007669"/>
    <property type="project" value="UniProtKB-KW"/>
</dbReference>
<dbReference type="GO" id="GO:0008270">
    <property type="term" value="F:zinc ion binding"/>
    <property type="evidence" value="ECO:0007669"/>
    <property type="project" value="UniProtKB-KW"/>
</dbReference>
<dbReference type="InterPro" id="IPR000330">
    <property type="entry name" value="SNF2_N"/>
</dbReference>
<dbReference type="Gene3D" id="3.30.40.10">
    <property type="entry name" value="Zinc/RING finger domain, C3HC4 (zinc finger)"/>
    <property type="match status" value="1"/>
</dbReference>
<dbReference type="GO" id="GO:0005524">
    <property type="term" value="F:ATP binding"/>
    <property type="evidence" value="ECO:0007669"/>
    <property type="project" value="UniProtKB-KW"/>
</dbReference>
<evidence type="ECO:0000256" key="6">
    <source>
        <dbReference type="ARBA" id="ARBA00022806"/>
    </source>
</evidence>
<dbReference type="Gene3D" id="3.40.50.10810">
    <property type="entry name" value="Tandem AAA-ATPase domain"/>
    <property type="match status" value="1"/>
</dbReference>